<dbReference type="Proteomes" id="UP000813444">
    <property type="component" value="Unassembled WGS sequence"/>
</dbReference>
<protein>
    <recommendedName>
        <fullName evidence="2">HNH nuclease domain-containing protein</fullName>
    </recommendedName>
</protein>
<evidence type="ECO:0000259" key="2">
    <source>
        <dbReference type="Pfam" id="PF13391"/>
    </source>
</evidence>
<proteinExistence type="predicted"/>
<keyword evidence="4" id="KW-1185">Reference proteome</keyword>
<name>A0A8K0WN15_9HYPO</name>
<feature type="compositionally biased region" description="Polar residues" evidence="1">
    <location>
        <begin position="194"/>
        <end position="203"/>
    </location>
</feature>
<dbReference type="OrthoDB" id="5416097at2759"/>
<evidence type="ECO:0000256" key="1">
    <source>
        <dbReference type="SAM" id="MobiDB-lite"/>
    </source>
</evidence>
<evidence type="ECO:0000313" key="4">
    <source>
        <dbReference type="Proteomes" id="UP000813444"/>
    </source>
</evidence>
<feature type="compositionally biased region" description="Basic and acidic residues" evidence="1">
    <location>
        <begin position="419"/>
        <end position="430"/>
    </location>
</feature>
<feature type="region of interest" description="Disordered" evidence="1">
    <location>
        <begin position="419"/>
        <end position="443"/>
    </location>
</feature>
<feature type="region of interest" description="Disordered" evidence="1">
    <location>
        <begin position="129"/>
        <end position="263"/>
    </location>
</feature>
<feature type="domain" description="HNH nuclease" evidence="2">
    <location>
        <begin position="278"/>
        <end position="366"/>
    </location>
</feature>
<feature type="compositionally biased region" description="Acidic residues" evidence="1">
    <location>
        <begin position="130"/>
        <end position="173"/>
    </location>
</feature>
<evidence type="ECO:0000313" key="3">
    <source>
        <dbReference type="EMBL" id="KAH7308662.1"/>
    </source>
</evidence>
<feature type="compositionally biased region" description="Basic residues" evidence="1">
    <location>
        <begin position="241"/>
        <end position="263"/>
    </location>
</feature>
<feature type="compositionally biased region" description="Polar residues" evidence="1">
    <location>
        <begin position="1"/>
        <end position="10"/>
    </location>
</feature>
<feature type="non-terminal residue" evidence="3">
    <location>
        <position position="1"/>
    </location>
</feature>
<comment type="caution">
    <text evidence="3">The sequence shown here is derived from an EMBL/GenBank/DDBJ whole genome shotgun (WGS) entry which is preliminary data.</text>
</comment>
<dbReference type="Pfam" id="PF13391">
    <property type="entry name" value="HNH_2"/>
    <property type="match status" value="1"/>
</dbReference>
<sequence length="443" mass="49627">MPTNKLSKAQSKARSKAHSNLNLQLSGKSRLPYAVFVEEPEPHFVHIISDYHIHQRAVKMLDIDDVERRLERMRPELDRMAKYGKMPPIPFYVLAGCMMDAAALNGPNLALTMTQLENLCRHFLARFKDGDDDDEKTKEDQEEAEGQYQEAEDEDEGCEEDEEREHERDDDDHDGQQTPKTPKSDTKGKATGAASVTTPSKSPQPLKRHRKDEQPSSPAKRGTSASGHQVPLASSAAATPQKKKSQKKKSKKKGGKGKKVYHSKKQRDLCLERDGNACVVTGEGKPQVCHIIPFTWNNSTGNVEKTGKVIEGVRSLFGDGFMDAIPGLEDDLRGHDKLGSSDRSWNMVPLNPKLHASWGNASWGFEPEPEVTMVNGKYRVVCIFRWMPQRDKEFAQKLMKLSGDDNDLHRLLREVKDWEAGTTGDEKDGNVLKQLPPNPPTGL</sequence>
<organism evidence="3 4">
    <name type="scientific">Stachybotrys elegans</name>
    <dbReference type="NCBI Taxonomy" id="80388"/>
    <lineage>
        <taxon>Eukaryota</taxon>
        <taxon>Fungi</taxon>
        <taxon>Dikarya</taxon>
        <taxon>Ascomycota</taxon>
        <taxon>Pezizomycotina</taxon>
        <taxon>Sordariomycetes</taxon>
        <taxon>Hypocreomycetidae</taxon>
        <taxon>Hypocreales</taxon>
        <taxon>Stachybotryaceae</taxon>
        <taxon>Stachybotrys</taxon>
    </lineage>
</organism>
<feature type="region of interest" description="Disordered" evidence="1">
    <location>
        <begin position="1"/>
        <end position="21"/>
    </location>
</feature>
<gene>
    <name evidence="3" type="ORF">B0I35DRAFT_442389</name>
</gene>
<dbReference type="EMBL" id="JAGPNK010000015">
    <property type="protein sequence ID" value="KAH7308662.1"/>
    <property type="molecule type" value="Genomic_DNA"/>
</dbReference>
<reference evidence="3" key="1">
    <citation type="journal article" date="2021" name="Nat. Commun.">
        <title>Genetic determinants of endophytism in the Arabidopsis root mycobiome.</title>
        <authorList>
            <person name="Mesny F."/>
            <person name="Miyauchi S."/>
            <person name="Thiergart T."/>
            <person name="Pickel B."/>
            <person name="Atanasova L."/>
            <person name="Karlsson M."/>
            <person name="Huettel B."/>
            <person name="Barry K.W."/>
            <person name="Haridas S."/>
            <person name="Chen C."/>
            <person name="Bauer D."/>
            <person name="Andreopoulos W."/>
            <person name="Pangilinan J."/>
            <person name="LaButti K."/>
            <person name="Riley R."/>
            <person name="Lipzen A."/>
            <person name="Clum A."/>
            <person name="Drula E."/>
            <person name="Henrissat B."/>
            <person name="Kohler A."/>
            <person name="Grigoriev I.V."/>
            <person name="Martin F.M."/>
            <person name="Hacquard S."/>
        </authorList>
    </citation>
    <scope>NUCLEOTIDE SEQUENCE</scope>
    <source>
        <strain evidence="3">MPI-CAGE-CH-0235</strain>
    </source>
</reference>
<dbReference type="InterPro" id="IPR003615">
    <property type="entry name" value="HNH_nuc"/>
</dbReference>
<dbReference type="AlphaFoldDB" id="A0A8K0WN15"/>
<accession>A0A8K0WN15</accession>